<comment type="caution">
    <text evidence="1">The sequence shown here is derived from an EMBL/GenBank/DDBJ whole genome shotgun (WGS) entry which is preliminary data.</text>
</comment>
<sequence>MPTSQMWSYMLSHVNATVPDRVLFVTIYRCQHPRHGLTREHI</sequence>
<evidence type="ECO:0000313" key="2">
    <source>
        <dbReference type="Proteomes" id="UP000032142"/>
    </source>
</evidence>
<evidence type="ECO:0000313" key="1">
    <source>
        <dbReference type="EMBL" id="KHF97577.1"/>
    </source>
</evidence>
<keyword evidence="2" id="KW-1185">Reference proteome</keyword>
<reference evidence="2" key="1">
    <citation type="submission" date="2014-09" db="EMBL/GenBank/DDBJ databases">
        <authorList>
            <person name="Mudge J."/>
            <person name="Ramaraj T."/>
            <person name="Lindquist I.E."/>
            <person name="Bharti A.K."/>
            <person name="Sundararajan A."/>
            <person name="Cameron C.T."/>
            <person name="Woodward J.E."/>
            <person name="May G.D."/>
            <person name="Brubaker C."/>
            <person name="Broadhvest J."/>
            <person name="Wilkins T.A."/>
        </authorList>
    </citation>
    <scope>NUCLEOTIDE SEQUENCE</scope>
    <source>
        <strain evidence="2">cv. AKA8401</strain>
    </source>
</reference>
<proteinExistence type="predicted"/>
<name>A0A0B0M6E0_GOSAR</name>
<gene>
    <name evidence="1" type="ORF">F383_36957</name>
</gene>
<organism evidence="1 2">
    <name type="scientific">Gossypium arboreum</name>
    <name type="common">Tree cotton</name>
    <name type="synonym">Gossypium nanking</name>
    <dbReference type="NCBI Taxonomy" id="29729"/>
    <lineage>
        <taxon>Eukaryota</taxon>
        <taxon>Viridiplantae</taxon>
        <taxon>Streptophyta</taxon>
        <taxon>Embryophyta</taxon>
        <taxon>Tracheophyta</taxon>
        <taxon>Spermatophyta</taxon>
        <taxon>Magnoliopsida</taxon>
        <taxon>eudicotyledons</taxon>
        <taxon>Gunneridae</taxon>
        <taxon>Pentapetalae</taxon>
        <taxon>rosids</taxon>
        <taxon>malvids</taxon>
        <taxon>Malvales</taxon>
        <taxon>Malvaceae</taxon>
        <taxon>Malvoideae</taxon>
        <taxon>Gossypium</taxon>
    </lineage>
</organism>
<protein>
    <submittedName>
        <fullName evidence="1">Uncharacterized protein</fullName>
    </submittedName>
</protein>
<dbReference type="Proteomes" id="UP000032142">
    <property type="component" value="Unassembled WGS sequence"/>
</dbReference>
<dbReference type="EMBL" id="JRRC01011625">
    <property type="protein sequence ID" value="KHF97577.1"/>
    <property type="molecule type" value="Genomic_DNA"/>
</dbReference>
<accession>A0A0B0M6E0</accession>
<dbReference type="AlphaFoldDB" id="A0A0B0M6E0"/>